<proteinExistence type="inferred from homology"/>
<dbReference type="EMBL" id="LRQV01000019">
    <property type="protein sequence ID" value="KXK62459.1"/>
    <property type="molecule type" value="Genomic_DNA"/>
</dbReference>
<accession>A0A136PVG4</accession>
<dbReference type="InterPro" id="IPR023393">
    <property type="entry name" value="START-like_dom_sf"/>
</dbReference>
<comment type="caution">
    <text evidence="3">The sequence shown here is derived from an EMBL/GenBank/DDBJ whole genome shotgun (WGS) entry which is preliminary data.</text>
</comment>
<organism evidence="3 4">
    <name type="scientific">Micromonospora rosaria</name>
    <dbReference type="NCBI Taxonomy" id="47874"/>
    <lineage>
        <taxon>Bacteria</taxon>
        <taxon>Bacillati</taxon>
        <taxon>Actinomycetota</taxon>
        <taxon>Actinomycetes</taxon>
        <taxon>Micromonosporales</taxon>
        <taxon>Micromonosporaceae</taxon>
        <taxon>Micromonospora</taxon>
    </lineage>
</organism>
<dbReference type="AlphaFoldDB" id="A0A136PVG4"/>
<evidence type="ECO:0000256" key="1">
    <source>
        <dbReference type="ARBA" id="ARBA00006817"/>
    </source>
</evidence>
<evidence type="ECO:0000313" key="3">
    <source>
        <dbReference type="EMBL" id="KXK62459.1"/>
    </source>
</evidence>
<evidence type="ECO:0000313" key="4">
    <source>
        <dbReference type="Proteomes" id="UP000070620"/>
    </source>
</evidence>
<sequence length="160" mass="18032">MTGTEFFAPSGEQNITIRHFFHAPRDLVFRACTETDLLALWWGSEDMETAVDVDVRPGGRYRYVSRDGHGNEFAIGGVYHDVVVPELIVQTFQFEGMRGFVQLEKISFQEVGGGTRYQSECVFSSVGQRDEMVRSGMEVETRGSMRRLARVVESLRVGAV</sequence>
<dbReference type="InterPro" id="IPR013538">
    <property type="entry name" value="ASHA1/2-like_C"/>
</dbReference>
<name>A0A136PVG4_9ACTN</name>
<dbReference type="Gene3D" id="3.30.530.20">
    <property type="match status" value="1"/>
</dbReference>
<keyword evidence="4" id="KW-1185">Reference proteome</keyword>
<dbReference type="Proteomes" id="UP000070620">
    <property type="component" value="Unassembled WGS sequence"/>
</dbReference>
<dbReference type="SUPFAM" id="SSF55961">
    <property type="entry name" value="Bet v1-like"/>
    <property type="match status" value="1"/>
</dbReference>
<reference evidence="3 4" key="1">
    <citation type="submission" date="2016-01" db="EMBL/GenBank/DDBJ databases">
        <title>Whole genome sequence and analysis of Micromonospora rosaria DSM 803, which can produce antibacterial substance rosamicin.</title>
        <authorList>
            <person name="Yang H."/>
            <person name="He X."/>
            <person name="Zhu D."/>
        </authorList>
    </citation>
    <scope>NUCLEOTIDE SEQUENCE [LARGE SCALE GENOMIC DNA]</scope>
    <source>
        <strain evidence="3 4">DSM 803</strain>
    </source>
</reference>
<protein>
    <recommendedName>
        <fullName evidence="2">Activator of Hsp90 ATPase homologue 1/2-like C-terminal domain-containing protein</fullName>
    </recommendedName>
</protein>
<gene>
    <name evidence="3" type="ORF">AWW66_08425</name>
</gene>
<evidence type="ECO:0000259" key="2">
    <source>
        <dbReference type="Pfam" id="PF08327"/>
    </source>
</evidence>
<comment type="similarity">
    <text evidence="1">Belongs to the AHA1 family.</text>
</comment>
<dbReference type="Pfam" id="PF08327">
    <property type="entry name" value="AHSA1"/>
    <property type="match status" value="1"/>
</dbReference>
<feature type="domain" description="Activator of Hsp90 ATPase homologue 1/2-like C-terminal" evidence="2">
    <location>
        <begin position="23"/>
        <end position="152"/>
    </location>
</feature>
<dbReference type="OrthoDB" id="5185819at2"/>
<dbReference type="RefSeq" id="WP_067362244.1">
    <property type="nucleotide sequence ID" value="NZ_JBIUBN010000032.1"/>
</dbReference>